<proteinExistence type="predicted"/>
<comment type="caution">
    <text evidence="1">The sequence shown here is derived from an EMBL/GenBank/DDBJ whole genome shotgun (WGS) entry which is preliminary data.</text>
</comment>
<dbReference type="Proteomes" id="UP000759537">
    <property type="component" value="Unassembled WGS sequence"/>
</dbReference>
<evidence type="ECO:0000313" key="1">
    <source>
        <dbReference type="EMBL" id="KAF8459905.1"/>
    </source>
</evidence>
<organism evidence="1 2">
    <name type="scientific">Russula ochroleuca</name>
    <dbReference type="NCBI Taxonomy" id="152965"/>
    <lineage>
        <taxon>Eukaryota</taxon>
        <taxon>Fungi</taxon>
        <taxon>Dikarya</taxon>
        <taxon>Basidiomycota</taxon>
        <taxon>Agaricomycotina</taxon>
        <taxon>Agaricomycetes</taxon>
        <taxon>Russulales</taxon>
        <taxon>Russulaceae</taxon>
        <taxon>Russula</taxon>
    </lineage>
</organism>
<sequence>MPMPSSPTYSSHSHPGHQGIDQCAVLVCDAASLPLLAHHPGKRQSHDGPTSKIRCLADSSTHRCYGYSLRTHQCRKSLTHQVALEDVWMALDMLPSFRWRRERRGR</sequence>
<gene>
    <name evidence="1" type="ORF">DFH94DRAFT_791039</name>
</gene>
<evidence type="ECO:0000313" key="2">
    <source>
        <dbReference type="Proteomes" id="UP000759537"/>
    </source>
</evidence>
<protein>
    <submittedName>
        <fullName evidence="1">Uncharacterized protein</fullName>
    </submittedName>
</protein>
<reference evidence="1" key="1">
    <citation type="submission" date="2019-10" db="EMBL/GenBank/DDBJ databases">
        <authorList>
            <consortium name="DOE Joint Genome Institute"/>
            <person name="Kuo A."/>
            <person name="Miyauchi S."/>
            <person name="Kiss E."/>
            <person name="Drula E."/>
            <person name="Kohler A."/>
            <person name="Sanchez-Garcia M."/>
            <person name="Andreopoulos B."/>
            <person name="Barry K.W."/>
            <person name="Bonito G."/>
            <person name="Buee M."/>
            <person name="Carver A."/>
            <person name="Chen C."/>
            <person name="Cichocki N."/>
            <person name="Clum A."/>
            <person name="Culley D."/>
            <person name="Crous P.W."/>
            <person name="Fauchery L."/>
            <person name="Girlanda M."/>
            <person name="Hayes R."/>
            <person name="Keri Z."/>
            <person name="LaButti K."/>
            <person name="Lipzen A."/>
            <person name="Lombard V."/>
            <person name="Magnuson J."/>
            <person name="Maillard F."/>
            <person name="Morin E."/>
            <person name="Murat C."/>
            <person name="Nolan M."/>
            <person name="Ohm R."/>
            <person name="Pangilinan J."/>
            <person name="Pereira M."/>
            <person name="Perotto S."/>
            <person name="Peter M."/>
            <person name="Riley R."/>
            <person name="Sitrit Y."/>
            <person name="Stielow B."/>
            <person name="Szollosi G."/>
            <person name="Zifcakova L."/>
            <person name="Stursova M."/>
            <person name="Spatafora J.W."/>
            <person name="Tedersoo L."/>
            <person name="Vaario L.-M."/>
            <person name="Yamada A."/>
            <person name="Yan M."/>
            <person name="Wang P."/>
            <person name="Xu J."/>
            <person name="Bruns T."/>
            <person name="Baldrian P."/>
            <person name="Vilgalys R."/>
            <person name="Henrissat B."/>
            <person name="Grigoriev I.V."/>
            <person name="Hibbett D."/>
            <person name="Nagy L.G."/>
            <person name="Martin F.M."/>
        </authorList>
    </citation>
    <scope>NUCLEOTIDE SEQUENCE</scope>
    <source>
        <strain evidence="1">Prilba</strain>
    </source>
</reference>
<reference evidence="1" key="2">
    <citation type="journal article" date="2020" name="Nat. Commun.">
        <title>Large-scale genome sequencing of mycorrhizal fungi provides insights into the early evolution of symbiotic traits.</title>
        <authorList>
            <person name="Miyauchi S."/>
            <person name="Kiss E."/>
            <person name="Kuo A."/>
            <person name="Drula E."/>
            <person name="Kohler A."/>
            <person name="Sanchez-Garcia M."/>
            <person name="Morin E."/>
            <person name="Andreopoulos B."/>
            <person name="Barry K.W."/>
            <person name="Bonito G."/>
            <person name="Buee M."/>
            <person name="Carver A."/>
            <person name="Chen C."/>
            <person name="Cichocki N."/>
            <person name="Clum A."/>
            <person name="Culley D."/>
            <person name="Crous P.W."/>
            <person name="Fauchery L."/>
            <person name="Girlanda M."/>
            <person name="Hayes R.D."/>
            <person name="Keri Z."/>
            <person name="LaButti K."/>
            <person name="Lipzen A."/>
            <person name="Lombard V."/>
            <person name="Magnuson J."/>
            <person name="Maillard F."/>
            <person name="Murat C."/>
            <person name="Nolan M."/>
            <person name="Ohm R.A."/>
            <person name="Pangilinan J."/>
            <person name="Pereira M.F."/>
            <person name="Perotto S."/>
            <person name="Peter M."/>
            <person name="Pfister S."/>
            <person name="Riley R."/>
            <person name="Sitrit Y."/>
            <person name="Stielow J.B."/>
            <person name="Szollosi G."/>
            <person name="Zifcakova L."/>
            <person name="Stursova M."/>
            <person name="Spatafora J.W."/>
            <person name="Tedersoo L."/>
            <person name="Vaario L.M."/>
            <person name="Yamada A."/>
            <person name="Yan M."/>
            <person name="Wang P."/>
            <person name="Xu J."/>
            <person name="Bruns T."/>
            <person name="Baldrian P."/>
            <person name="Vilgalys R."/>
            <person name="Dunand C."/>
            <person name="Henrissat B."/>
            <person name="Grigoriev I.V."/>
            <person name="Hibbett D."/>
            <person name="Nagy L.G."/>
            <person name="Martin F.M."/>
        </authorList>
    </citation>
    <scope>NUCLEOTIDE SEQUENCE</scope>
    <source>
        <strain evidence="1">Prilba</strain>
    </source>
</reference>
<keyword evidence="2" id="KW-1185">Reference proteome</keyword>
<name>A0A9P5JTE3_9AGAM</name>
<accession>A0A9P5JTE3</accession>
<dbReference type="EMBL" id="WHVB01000222">
    <property type="protein sequence ID" value="KAF8459905.1"/>
    <property type="molecule type" value="Genomic_DNA"/>
</dbReference>
<dbReference type="AlphaFoldDB" id="A0A9P5JTE3"/>
<dbReference type="OrthoDB" id="3065689at2759"/>